<feature type="domain" description="Bulb-type lectin" evidence="23">
    <location>
        <begin position="24"/>
        <end position="155"/>
    </location>
</feature>
<dbReference type="GO" id="GO:0016020">
    <property type="term" value="C:membrane"/>
    <property type="evidence" value="ECO:0007669"/>
    <property type="project" value="UniProtKB-SubCell"/>
</dbReference>
<keyword evidence="8 18" id="KW-0547">Nucleotide-binding</keyword>
<evidence type="ECO:0000256" key="13">
    <source>
        <dbReference type="ARBA" id="ARBA00023157"/>
    </source>
</evidence>
<name>U5D0V8_AMBTC</name>
<dbReference type="Gene3D" id="3.30.200.20">
    <property type="entry name" value="Phosphorylase Kinase, domain 1"/>
    <property type="match status" value="1"/>
</dbReference>
<dbReference type="HOGENOM" id="CLU_000288_116_2_1"/>
<proteinExistence type="inferred from homology"/>
<feature type="signal peptide" evidence="21">
    <location>
        <begin position="1"/>
        <end position="25"/>
    </location>
</feature>
<keyword evidence="2 18" id="KW-0723">Serine/threonine-protein kinase</keyword>
<evidence type="ECO:0000256" key="9">
    <source>
        <dbReference type="ARBA" id="ARBA00022777"/>
    </source>
</evidence>
<dbReference type="InterPro" id="IPR051343">
    <property type="entry name" value="G-type_lectin_kinases/EP1-like"/>
</dbReference>
<evidence type="ECO:0000256" key="7">
    <source>
        <dbReference type="ARBA" id="ARBA00022734"/>
    </source>
</evidence>
<dbReference type="GO" id="GO:0030246">
    <property type="term" value="F:carbohydrate binding"/>
    <property type="evidence" value="ECO:0007669"/>
    <property type="project" value="UniProtKB-KW"/>
</dbReference>
<comment type="similarity">
    <text evidence="18">Belongs to the protein kinase superfamily. Ser/Thr protein kinase family.</text>
</comment>
<feature type="domain" description="Bulb-type lectin" evidence="23">
    <location>
        <begin position="158"/>
        <end position="286"/>
    </location>
</feature>
<dbReference type="Gramene" id="ERN16039">
    <property type="protein sequence ID" value="ERN16039"/>
    <property type="gene ID" value="AMTR_s00030p00110280"/>
</dbReference>
<evidence type="ECO:0000256" key="12">
    <source>
        <dbReference type="ARBA" id="ARBA00023136"/>
    </source>
</evidence>
<dbReference type="Pfam" id="PF00069">
    <property type="entry name" value="Pkinase"/>
    <property type="match status" value="1"/>
</dbReference>
<dbReference type="PROSITE" id="PS00108">
    <property type="entry name" value="PROTEIN_KINASE_ST"/>
    <property type="match status" value="1"/>
</dbReference>
<dbReference type="SMART" id="SM00108">
    <property type="entry name" value="B_lectin"/>
    <property type="match status" value="2"/>
</dbReference>
<evidence type="ECO:0000256" key="8">
    <source>
        <dbReference type="ARBA" id="ARBA00022741"/>
    </source>
</evidence>
<evidence type="ECO:0000256" key="14">
    <source>
        <dbReference type="ARBA" id="ARBA00023170"/>
    </source>
</evidence>
<dbReference type="InterPro" id="IPR036426">
    <property type="entry name" value="Bulb-type_lectin_dom_sf"/>
</dbReference>
<keyword evidence="10 18" id="KW-0067">ATP-binding</keyword>
<keyword evidence="11 20" id="KW-1133">Transmembrane helix</keyword>
<dbReference type="InterPro" id="IPR017441">
    <property type="entry name" value="Protein_kinase_ATP_BS"/>
</dbReference>
<accession>U5D0V8</accession>
<dbReference type="Gene3D" id="1.10.510.10">
    <property type="entry name" value="Transferase(Phosphotransferase) domain 1"/>
    <property type="match status" value="1"/>
</dbReference>
<dbReference type="FunFam" id="3.30.200.20:FF:000059">
    <property type="entry name" value="S-receptor-like serine/threonine-protein kinase"/>
    <property type="match status" value="1"/>
</dbReference>
<evidence type="ECO:0000256" key="2">
    <source>
        <dbReference type="ARBA" id="ARBA00022527"/>
    </source>
</evidence>
<comment type="catalytic activity">
    <reaction evidence="17 18">
        <text>L-seryl-[protein] + ATP = O-phospho-L-seryl-[protein] + ADP + H(+)</text>
        <dbReference type="Rhea" id="RHEA:17989"/>
        <dbReference type="Rhea" id="RHEA-COMP:9863"/>
        <dbReference type="Rhea" id="RHEA-COMP:11604"/>
        <dbReference type="ChEBI" id="CHEBI:15378"/>
        <dbReference type="ChEBI" id="CHEBI:29999"/>
        <dbReference type="ChEBI" id="CHEBI:30616"/>
        <dbReference type="ChEBI" id="CHEBI:83421"/>
        <dbReference type="ChEBI" id="CHEBI:456216"/>
        <dbReference type="EC" id="2.7.11.1"/>
    </reaction>
</comment>
<keyword evidence="5 20" id="KW-0812">Transmembrane</keyword>
<dbReference type="GO" id="GO:0106310">
    <property type="term" value="F:protein serine kinase activity"/>
    <property type="evidence" value="ECO:0007669"/>
    <property type="project" value="RHEA"/>
</dbReference>
<dbReference type="STRING" id="13333.U5D0V8"/>
<evidence type="ECO:0000256" key="15">
    <source>
        <dbReference type="ARBA" id="ARBA00023180"/>
    </source>
</evidence>
<organism evidence="24 25">
    <name type="scientific">Amborella trichopoda</name>
    <dbReference type="NCBI Taxonomy" id="13333"/>
    <lineage>
        <taxon>Eukaryota</taxon>
        <taxon>Viridiplantae</taxon>
        <taxon>Streptophyta</taxon>
        <taxon>Embryophyta</taxon>
        <taxon>Tracheophyta</taxon>
        <taxon>Spermatophyta</taxon>
        <taxon>Magnoliopsida</taxon>
        <taxon>Amborellales</taxon>
        <taxon>Amborellaceae</taxon>
        <taxon>Amborella</taxon>
    </lineage>
</organism>
<dbReference type="FunFam" id="1.10.510.10:FF:000237">
    <property type="entry name" value="G-type lectin S-receptor-like serine/threonine-protein kinase"/>
    <property type="match status" value="1"/>
</dbReference>
<keyword evidence="6 21" id="KW-0732">Signal</keyword>
<dbReference type="EMBL" id="KI392485">
    <property type="protein sequence ID" value="ERN16039.1"/>
    <property type="molecule type" value="Genomic_DNA"/>
</dbReference>
<protein>
    <recommendedName>
        <fullName evidence="18">Receptor-like serine/threonine-protein kinase</fullName>
        <ecNumber evidence="18">2.7.11.1</ecNumber>
    </recommendedName>
</protein>
<keyword evidence="3" id="KW-0245">EGF-like domain</keyword>
<evidence type="ECO:0000313" key="25">
    <source>
        <dbReference type="Proteomes" id="UP000017836"/>
    </source>
</evidence>
<dbReference type="OMA" id="PEWHRIN"/>
<dbReference type="PANTHER" id="PTHR47976:SF27">
    <property type="entry name" value="RECEPTOR-LIKE SERINE_THREONINE-PROTEIN KINASE"/>
    <property type="match status" value="1"/>
</dbReference>
<dbReference type="EC" id="2.7.11.1" evidence="18"/>
<dbReference type="GO" id="GO:0004674">
    <property type="term" value="F:protein serine/threonine kinase activity"/>
    <property type="evidence" value="ECO:0007669"/>
    <property type="project" value="UniProtKB-KW"/>
</dbReference>
<sequence length="777" mass="87264">MAPFHSVLILLFLATISLSSTRVEAQFSASRNISLGSSLSTTPTGNNQSFWLSPSGNFAFGFYPLSITQTFLVGIWLENTPEKTLVWFANRDSPPLSNGYSIILNTDGRLILRDSQTQETPISDNSLPASLASLFDNGNFVLYNSQSHLIWATFDSPTDSILSGQSLKNAFNLASKVSESNYSTGKYRLVMQVDANLVLAYVVQGAKTYITSDDVYWSSDTYNGGTNVSLNLDPDGHMYLIDANSSNIKNITNSQARRSIYRATVGIEGNFQLFSHNLEANGTMSSSIIWSAISEQNPCEIKGRCGFNSYCLQKSTNYSCHCPVGFESINQDDSSQGCKKKFVDAECGDKSGSNSFEMIPLENTIWIDNSYEAVVTNEQSCRQDCLNDCECAAVLFQDQICSKQSLPLRYMMPDFQNLTNAFIKVGGNGLKQSQNKMLWIGIALTISFFILVLVSVFLFIYSRYRRYQRLPKQSKSRAEDSNLRSFSHGELEKATGGFKENLGRGAFGTVFRGQLPNGVSIAVKKLEKIVEDGEKEFQSEVTTIGKTHHKNLVRLLGYCDESTHRLLVYQFMSNGSLANLLLKREMRPNWAQRVQISLGIARGLLYLHEECETQIIHCDIKPQNILLDEKKMPKISDFGLAKLMGPDQTRTMTVLRGTRGYWAPEWHKNMPITAKVDVYSYGIMLLEIICCRKRLEIGVADEEILLSDWVNDCFERGELEKLVREEEVEQCELERLVMVGLWCMQDNPNMRPSMRKVVSMLEGLVEIPRPPNPSLSE</sequence>
<dbReference type="Gene3D" id="2.90.10.10">
    <property type="entry name" value="Bulb-type lectin domain"/>
    <property type="match status" value="2"/>
</dbReference>
<dbReference type="PROSITE" id="PS50927">
    <property type="entry name" value="BULB_LECTIN"/>
    <property type="match status" value="2"/>
</dbReference>
<feature type="chain" id="PRO_5004658521" description="Receptor-like serine/threonine-protein kinase" evidence="21">
    <location>
        <begin position="26"/>
        <end position="777"/>
    </location>
</feature>
<feature type="transmembrane region" description="Helical" evidence="20">
    <location>
        <begin position="437"/>
        <end position="461"/>
    </location>
</feature>
<reference evidence="25" key="1">
    <citation type="journal article" date="2013" name="Science">
        <title>The Amborella genome and the evolution of flowering plants.</title>
        <authorList>
            <consortium name="Amborella Genome Project"/>
        </authorList>
    </citation>
    <scope>NUCLEOTIDE SEQUENCE [LARGE SCALE GENOMIC DNA]</scope>
</reference>
<dbReference type="InterPro" id="IPR008271">
    <property type="entry name" value="Ser/Thr_kinase_AS"/>
</dbReference>
<comment type="catalytic activity">
    <reaction evidence="16 18">
        <text>L-threonyl-[protein] + ATP = O-phospho-L-threonyl-[protein] + ADP + H(+)</text>
        <dbReference type="Rhea" id="RHEA:46608"/>
        <dbReference type="Rhea" id="RHEA-COMP:11060"/>
        <dbReference type="Rhea" id="RHEA-COMP:11605"/>
        <dbReference type="ChEBI" id="CHEBI:15378"/>
        <dbReference type="ChEBI" id="CHEBI:30013"/>
        <dbReference type="ChEBI" id="CHEBI:30616"/>
        <dbReference type="ChEBI" id="CHEBI:61977"/>
        <dbReference type="ChEBI" id="CHEBI:456216"/>
        <dbReference type="EC" id="2.7.11.1"/>
    </reaction>
</comment>
<dbReference type="CDD" id="cd00053">
    <property type="entry name" value="EGF"/>
    <property type="match status" value="1"/>
</dbReference>
<keyword evidence="4 18" id="KW-0808">Transferase</keyword>
<dbReference type="eggNOG" id="ENOG502QT6D">
    <property type="taxonomic scope" value="Eukaryota"/>
</dbReference>
<comment type="subcellular location">
    <subcellularLocation>
        <location evidence="1">Membrane</location>
        <topology evidence="1">Single-pass type I membrane protein</topology>
    </subcellularLocation>
</comment>
<keyword evidence="15" id="KW-0325">Glycoprotein</keyword>
<dbReference type="InterPro" id="IPR024171">
    <property type="entry name" value="SRK-like_kinase"/>
</dbReference>
<evidence type="ECO:0000256" key="11">
    <source>
        <dbReference type="ARBA" id="ARBA00022989"/>
    </source>
</evidence>
<evidence type="ECO:0000259" key="22">
    <source>
        <dbReference type="PROSITE" id="PS50011"/>
    </source>
</evidence>
<gene>
    <name evidence="24" type="ORF">AMTR_s00030p00110280</name>
</gene>
<evidence type="ECO:0000256" key="5">
    <source>
        <dbReference type="ARBA" id="ARBA00022692"/>
    </source>
</evidence>
<keyword evidence="7" id="KW-0430">Lectin</keyword>
<dbReference type="PROSITE" id="PS50011">
    <property type="entry name" value="PROTEIN_KINASE_DOM"/>
    <property type="match status" value="1"/>
</dbReference>
<evidence type="ECO:0000256" key="20">
    <source>
        <dbReference type="SAM" id="Phobius"/>
    </source>
</evidence>
<evidence type="ECO:0000256" key="6">
    <source>
        <dbReference type="ARBA" id="ARBA00022729"/>
    </source>
</evidence>
<evidence type="ECO:0000256" key="3">
    <source>
        <dbReference type="ARBA" id="ARBA00022536"/>
    </source>
</evidence>
<dbReference type="SUPFAM" id="SSF56112">
    <property type="entry name" value="Protein kinase-like (PK-like)"/>
    <property type="match status" value="1"/>
</dbReference>
<evidence type="ECO:0000313" key="24">
    <source>
        <dbReference type="EMBL" id="ERN16039.1"/>
    </source>
</evidence>
<dbReference type="InterPro" id="IPR000719">
    <property type="entry name" value="Prot_kinase_dom"/>
</dbReference>
<evidence type="ECO:0000256" key="18">
    <source>
        <dbReference type="PIRNR" id="PIRNR000641"/>
    </source>
</evidence>
<evidence type="ECO:0000256" key="17">
    <source>
        <dbReference type="ARBA" id="ARBA00048679"/>
    </source>
</evidence>
<dbReference type="CDD" id="cd14066">
    <property type="entry name" value="STKc_IRAK"/>
    <property type="match status" value="1"/>
</dbReference>
<keyword evidence="13" id="KW-1015">Disulfide bond</keyword>
<dbReference type="InterPro" id="IPR001480">
    <property type="entry name" value="Bulb-type_lectin_dom"/>
</dbReference>
<evidence type="ECO:0000256" key="21">
    <source>
        <dbReference type="SAM" id="SignalP"/>
    </source>
</evidence>
<evidence type="ECO:0000256" key="4">
    <source>
        <dbReference type="ARBA" id="ARBA00022679"/>
    </source>
</evidence>
<dbReference type="FunFam" id="2.90.10.10:FF:000026">
    <property type="entry name" value="Serine/threonine-protein kinase"/>
    <property type="match status" value="1"/>
</dbReference>
<dbReference type="InterPro" id="IPR011009">
    <property type="entry name" value="Kinase-like_dom_sf"/>
</dbReference>
<keyword evidence="14" id="KW-0675">Receptor</keyword>
<dbReference type="Pfam" id="PF01453">
    <property type="entry name" value="B_lectin"/>
    <property type="match status" value="1"/>
</dbReference>
<keyword evidence="9 18" id="KW-0418">Kinase</keyword>
<evidence type="ECO:0000259" key="23">
    <source>
        <dbReference type="PROSITE" id="PS50927"/>
    </source>
</evidence>
<feature type="domain" description="Protein kinase" evidence="22">
    <location>
        <begin position="496"/>
        <end position="765"/>
    </location>
</feature>
<dbReference type="PANTHER" id="PTHR47976">
    <property type="entry name" value="G-TYPE LECTIN S-RECEPTOR-LIKE SERINE/THREONINE-PROTEIN KINASE SD2-5"/>
    <property type="match status" value="1"/>
</dbReference>
<dbReference type="SMART" id="SM00220">
    <property type="entry name" value="S_TKc"/>
    <property type="match status" value="1"/>
</dbReference>
<dbReference type="AlphaFoldDB" id="U5D0V8"/>
<dbReference type="PIRSF" id="PIRSF000641">
    <property type="entry name" value="SRK"/>
    <property type="match status" value="1"/>
</dbReference>
<keyword evidence="12 20" id="KW-0472">Membrane</keyword>
<dbReference type="PROSITE" id="PS00107">
    <property type="entry name" value="PROTEIN_KINASE_ATP"/>
    <property type="match status" value="1"/>
</dbReference>
<evidence type="ECO:0000256" key="16">
    <source>
        <dbReference type="ARBA" id="ARBA00047899"/>
    </source>
</evidence>
<evidence type="ECO:0000256" key="10">
    <source>
        <dbReference type="ARBA" id="ARBA00022840"/>
    </source>
</evidence>
<dbReference type="GO" id="GO:0004672">
    <property type="term" value="F:protein kinase activity"/>
    <property type="evidence" value="ECO:0000318"/>
    <property type="project" value="GO_Central"/>
</dbReference>
<keyword evidence="25" id="KW-1185">Reference proteome</keyword>
<dbReference type="SUPFAM" id="SSF51110">
    <property type="entry name" value="alpha-D-mannose-specific plant lectins"/>
    <property type="match status" value="2"/>
</dbReference>
<evidence type="ECO:0000256" key="1">
    <source>
        <dbReference type="ARBA" id="ARBA00004479"/>
    </source>
</evidence>
<feature type="binding site" evidence="19">
    <location>
        <position position="525"/>
    </location>
    <ligand>
        <name>ATP</name>
        <dbReference type="ChEBI" id="CHEBI:30616"/>
    </ligand>
</feature>
<evidence type="ECO:0000256" key="19">
    <source>
        <dbReference type="PROSITE-ProRule" id="PRU10141"/>
    </source>
</evidence>
<dbReference type="GO" id="GO:0005524">
    <property type="term" value="F:ATP binding"/>
    <property type="evidence" value="ECO:0007669"/>
    <property type="project" value="UniProtKB-UniRule"/>
</dbReference>
<dbReference type="Proteomes" id="UP000017836">
    <property type="component" value="Unassembled WGS sequence"/>
</dbReference>